<name>A0A4R2L8I7_9GAMM</name>
<dbReference type="Proteomes" id="UP000295765">
    <property type="component" value="Unassembled WGS sequence"/>
</dbReference>
<sequence length="81" mass="9350">MKQTTFASLVFDGKKKQTRRERFLVEREAVVPWAARLAVIEPHYPKAQRLPRPSGGYTNWVGMNVVGLRSQNHVVPMWDSQ</sequence>
<keyword evidence="2" id="KW-1185">Reference proteome</keyword>
<comment type="caution">
    <text evidence="1">The sequence shown here is derived from an EMBL/GenBank/DDBJ whole genome shotgun (WGS) entry which is preliminary data.</text>
</comment>
<accession>A0A4R2L8I7</accession>
<proteinExistence type="predicted"/>
<gene>
    <name evidence="1" type="ORF">EV699_11440</name>
</gene>
<organism evidence="1 2">
    <name type="scientific">Plasticicumulans lactativorans</name>
    <dbReference type="NCBI Taxonomy" id="1133106"/>
    <lineage>
        <taxon>Bacteria</taxon>
        <taxon>Pseudomonadati</taxon>
        <taxon>Pseudomonadota</taxon>
        <taxon>Gammaproteobacteria</taxon>
        <taxon>Candidatus Competibacteraceae</taxon>
        <taxon>Plasticicumulans</taxon>
    </lineage>
</organism>
<evidence type="ECO:0008006" key="3">
    <source>
        <dbReference type="Google" id="ProtNLM"/>
    </source>
</evidence>
<evidence type="ECO:0000313" key="1">
    <source>
        <dbReference type="EMBL" id="TCO80396.1"/>
    </source>
</evidence>
<dbReference type="EMBL" id="SLWY01000014">
    <property type="protein sequence ID" value="TCO80396.1"/>
    <property type="molecule type" value="Genomic_DNA"/>
</dbReference>
<protein>
    <recommendedName>
        <fullName evidence="3">Transposase</fullName>
    </recommendedName>
</protein>
<evidence type="ECO:0000313" key="2">
    <source>
        <dbReference type="Proteomes" id="UP000295765"/>
    </source>
</evidence>
<dbReference type="AlphaFoldDB" id="A0A4R2L8I7"/>
<reference evidence="1 2" key="1">
    <citation type="submission" date="2019-03" db="EMBL/GenBank/DDBJ databases">
        <title>Genomic Encyclopedia of Type Strains, Phase IV (KMG-IV): sequencing the most valuable type-strain genomes for metagenomic binning, comparative biology and taxonomic classification.</title>
        <authorList>
            <person name="Goeker M."/>
        </authorList>
    </citation>
    <scope>NUCLEOTIDE SEQUENCE [LARGE SCALE GENOMIC DNA]</scope>
    <source>
        <strain evidence="1 2">DSM 25287</strain>
    </source>
</reference>